<name>A0A067TCQ7_GALM3</name>
<dbReference type="AlphaFoldDB" id="A0A067TCQ7"/>
<sequence>MSLQKGTYIFASLSSGQALGQDPTSTKLEIYVLAAGAVPPTWEVVKVENGNYNLWQAGQQARVNQTGNIYLTPAKVVPLEWSILRVVPPLGEKTNHYIISLVGGESQQSWFIPYPGASDQDKKTPVIISESATLLEIKLVSPEASQMMRDRLVAITEFTAELATQFLWLL</sequence>
<evidence type="ECO:0000313" key="1">
    <source>
        <dbReference type="EMBL" id="KDR77689.1"/>
    </source>
</evidence>
<proteinExistence type="predicted"/>
<accession>A0A067TCQ7</accession>
<dbReference type="Proteomes" id="UP000027222">
    <property type="component" value="Unassembled WGS sequence"/>
</dbReference>
<organism evidence="1 2">
    <name type="scientific">Galerina marginata (strain CBS 339.88)</name>
    <dbReference type="NCBI Taxonomy" id="685588"/>
    <lineage>
        <taxon>Eukaryota</taxon>
        <taxon>Fungi</taxon>
        <taxon>Dikarya</taxon>
        <taxon>Basidiomycota</taxon>
        <taxon>Agaricomycotina</taxon>
        <taxon>Agaricomycetes</taxon>
        <taxon>Agaricomycetidae</taxon>
        <taxon>Agaricales</taxon>
        <taxon>Agaricineae</taxon>
        <taxon>Strophariaceae</taxon>
        <taxon>Galerina</taxon>
    </lineage>
</organism>
<reference evidence="2" key="1">
    <citation type="journal article" date="2014" name="Proc. Natl. Acad. Sci. U.S.A.">
        <title>Extensive sampling of basidiomycete genomes demonstrates inadequacy of the white-rot/brown-rot paradigm for wood decay fungi.</title>
        <authorList>
            <person name="Riley R."/>
            <person name="Salamov A.A."/>
            <person name="Brown D.W."/>
            <person name="Nagy L.G."/>
            <person name="Floudas D."/>
            <person name="Held B.W."/>
            <person name="Levasseur A."/>
            <person name="Lombard V."/>
            <person name="Morin E."/>
            <person name="Otillar R."/>
            <person name="Lindquist E.A."/>
            <person name="Sun H."/>
            <person name="LaButti K.M."/>
            <person name="Schmutz J."/>
            <person name="Jabbour D."/>
            <person name="Luo H."/>
            <person name="Baker S.E."/>
            <person name="Pisabarro A.G."/>
            <person name="Walton J.D."/>
            <person name="Blanchette R.A."/>
            <person name="Henrissat B."/>
            <person name="Martin F."/>
            <person name="Cullen D."/>
            <person name="Hibbett D.S."/>
            <person name="Grigoriev I.V."/>
        </authorList>
    </citation>
    <scope>NUCLEOTIDE SEQUENCE [LARGE SCALE GENOMIC DNA]</scope>
    <source>
        <strain evidence="2">CBS 339.88</strain>
    </source>
</reference>
<dbReference type="EMBL" id="KL142376">
    <property type="protein sequence ID" value="KDR77689.1"/>
    <property type="molecule type" value="Genomic_DNA"/>
</dbReference>
<protein>
    <submittedName>
        <fullName evidence="1">Uncharacterized protein</fullName>
    </submittedName>
</protein>
<keyword evidence="2" id="KW-1185">Reference proteome</keyword>
<gene>
    <name evidence="1" type="ORF">GALMADRAFT_1326554</name>
</gene>
<evidence type="ECO:0000313" key="2">
    <source>
        <dbReference type="Proteomes" id="UP000027222"/>
    </source>
</evidence>
<dbReference type="Gene3D" id="2.80.10.50">
    <property type="match status" value="1"/>
</dbReference>
<dbReference type="HOGENOM" id="CLU_1570755_0_0_1"/>